<dbReference type="InterPro" id="IPR011009">
    <property type="entry name" value="Kinase-like_dom_sf"/>
</dbReference>
<dbReference type="Proteomes" id="UP000275078">
    <property type="component" value="Unassembled WGS sequence"/>
</dbReference>
<dbReference type="SUPFAM" id="SSF56112">
    <property type="entry name" value="Protein kinase-like (PK-like)"/>
    <property type="match status" value="1"/>
</dbReference>
<dbReference type="OrthoDB" id="428260at2759"/>
<evidence type="ECO:0000313" key="3">
    <source>
        <dbReference type="EMBL" id="RPA77393.1"/>
    </source>
</evidence>
<reference evidence="3 4" key="1">
    <citation type="journal article" date="2018" name="Nat. Ecol. Evol.">
        <title>Pezizomycetes genomes reveal the molecular basis of ectomycorrhizal truffle lifestyle.</title>
        <authorList>
            <person name="Murat C."/>
            <person name="Payen T."/>
            <person name="Noel B."/>
            <person name="Kuo A."/>
            <person name="Morin E."/>
            <person name="Chen J."/>
            <person name="Kohler A."/>
            <person name="Krizsan K."/>
            <person name="Balestrini R."/>
            <person name="Da Silva C."/>
            <person name="Montanini B."/>
            <person name="Hainaut M."/>
            <person name="Levati E."/>
            <person name="Barry K.W."/>
            <person name="Belfiori B."/>
            <person name="Cichocki N."/>
            <person name="Clum A."/>
            <person name="Dockter R.B."/>
            <person name="Fauchery L."/>
            <person name="Guy J."/>
            <person name="Iotti M."/>
            <person name="Le Tacon F."/>
            <person name="Lindquist E.A."/>
            <person name="Lipzen A."/>
            <person name="Malagnac F."/>
            <person name="Mello A."/>
            <person name="Molinier V."/>
            <person name="Miyauchi S."/>
            <person name="Poulain J."/>
            <person name="Riccioni C."/>
            <person name="Rubini A."/>
            <person name="Sitrit Y."/>
            <person name="Splivallo R."/>
            <person name="Traeger S."/>
            <person name="Wang M."/>
            <person name="Zifcakova L."/>
            <person name="Wipf D."/>
            <person name="Zambonelli A."/>
            <person name="Paolocci F."/>
            <person name="Nowrousian M."/>
            <person name="Ottonello S."/>
            <person name="Baldrian P."/>
            <person name="Spatafora J.W."/>
            <person name="Henrissat B."/>
            <person name="Nagy L.G."/>
            <person name="Aury J.M."/>
            <person name="Wincker P."/>
            <person name="Grigoriev I.V."/>
            <person name="Bonfante P."/>
            <person name="Martin F.M."/>
        </authorList>
    </citation>
    <scope>NUCLEOTIDE SEQUENCE [LARGE SCALE GENOMIC DNA]</scope>
    <source>
        <strain evidence="3 4">RN42</strain>
    </source>
</reference>
<sequence>MTTFYNLATTFQNLFLAEIAAVRAEEQLEASNIPAPLSESGSACGKPSGFGYGMGWGIDSKDVWERPGICWTEEPSISGVDDGYLEAKSVKVEAFSSGDINKLYHVTTHDDRTYFFRVHIPVDPFYKTASEVATIGYLGRHTSIPVPEVVAYDASADNELRFEWMILTQIPGVSLDKWWDPCAFEAAKVPQMPFESKKTLVKQLACYINELRSHKFKAIGNLYKRSDLNEADLLVSVPTSDPDFVLGPIASRCCARINPTRARVKCDRGPFKEEAGFARSMCELSLGEYNLADELQCATENEPDSASPEKHQDSEAVPTTKCEPSHRQTLFDRLMALIPTIFPRRATSSPSYKLYHYDLAARNIIINPTTFQITGIIDWEFLPIFPDSFHWEPELIQRNNPTFPDLPIGSNHWECIMDYHGRTTSDYECWLRNWELRELEVLRSIFFETADFAADKKGKELKKYMFYDNLSSTLGGRDGWLLHTERRYTQESFQLGCRDNCCCTASYEIRNLKLGGGTIEESDSDSDSDS</sequence>
<name>A0A3N4HU51_ASCIM</name>
<feature type="domain" description="Aminoglycoside phosphotransferase" evidence="2">
    <location>
        <begin position="92"/>
        <end position="179"/>
    </location>
</feature>
<organism evidence="3 4">
    <name type="scientific">Ascobolus immersus RN42</name>
    <dbReference type="NCBI Taxonomy" id="1160509"/>
    <lineage>
        <taxon>Eukaryota</taxon>
        <taxon>Fungi</taxon>
        <taxon>Dikarya</taxon>
        <taxon>Ascomycota</taxon>
        <taxon>Pezizomycotina</taxon>
        <taxon>Pezizomycetes</taxon>
        <taxon>Pezizales</taxon>
        <taxon>Ascobolaceae</taxon>
        <taxon>Ascobolus</taxon>
    </lineage>
</organism>
<dbReference type="InterPro" id="IPR051678">
    <property type="entry name" value="AGP_Transferase"/>
</dbReference>
<protein>
    <recommendedName>
        <fullName evidence="2">Aminoglycoside phosphotransferase domain-containing protein</fullName>
    </recommendedName>
</protein>
<dbReference type="AlphaFoldDB" id="A0A3N4HU51"/>
<dbReference type="Gene3D" id="3.90.1200.10">
    <property type="match status" value="1"/>
</dbReference>
<gene>
    <name evidence="3" type="ORF">BJ508DRAFT_330249</name>
</gene>
<accession>A0A3N4HU51</accession>
<dbReference type="Pfam" id="PF01636">
    <property type="entry name" value="APH"/>
    <property type="match status" value="1"/>
</dbReference>
<dbReference type="PANTHER" id="PTHR21310">
    <property type="entry name" value="AMINOGLYCOSIDE PHOSPHOTRANSFERASE-RELATED-RELATED"/>
    <property type="match status" value="1"/>
</dbReference>
<evidence type="ECO:0000256" key="1">
    <source>
        <dbReference type="SAM" id="MobiDB-lite"/>
    </source>
</evidence>
<dbReference type="PANTHER" id="PTHR21310:SF13">
    <property type="entry name" value="AMINOGLYCOSIDE PHOSPHOTRANSFERASE DOMAIN-CONTAINING PROTEIN"/>
    <property type="match status" value="1"/>
</dbReference>
<keyword evidence="4" id="KW-1185">Reference proteome</keyword>
<dbReference type="Gene3D" id="3.30.200.20">
    <property type="entry name" value="Phosphorylase Kinase, domain 1"/>
    <property type="match status" value="1"/>
</dbReference>
<feature type="region of interest" description="Disordered" evidence="1">
    <location>
        <begin position="299"/>
        <end position="324"/>
    </location>
</feature>
<proteinExistence type="predicted"/>
<evidence type="ECO:0000259" key="2">
    <source>
        <dbReference type="Pfam" id="PF01636"/>
    </source>
</evidence>
<dbReference type="EMBL" id="ML119727">
    <property type="protein sequence ID" value="RPA77393.1"/>
    <property type="molecule type" value="Genomic_DNA"/>
</dbReference>
<evidence type="ECO:0000313" key="4">
    <source>
        <dbReference type="Proteomes" id="UP000275078"/>
    </source>
</evidence>
<dbReference type="InterPro" id="IPR002575">
    <property type="entry name" value="Aminoglycoside_PTrfase"/>
</dbReference>